<keyword evidence="12" id="KW-1185">Reference proteome</keyword>
<dbReference type="PANTHER" id="PTHR43690:SF17">
    <property type="entry name" value="PROTEIN YHJJ"/>
    <property type="match status" value="1"/>
</dbReference>
<dbReference type="InterPro" id="IPR001431">
    <property type="entry name" value="Pept_M16_Zn_BS"/>
</dbReference>
<proteinExistence type="inferred from homology"/>
<evidence type="ECO:0000256" key="5">
    <source>
        <dbReference type="ARBA" id="ARBA00022801"/>
    </source>
</evidence>
<evidence type="ECO:0000259" key="9">
    <source>
        <dbReference type="Pfam" id="PF00675"/>
    </source>
</evidence>
<dbReference type="PROSITE" id="PS00143">
    <property type="entry name" value="INSULINASE"/>
    <property type="match status" value="1"/>
</dbReference>
<gene>
    <name evidence="11" type="ORF">JCM31826_17190</name>
</gene>
<comment type="caution">
    <text evidence="11">The sequence shown here is derived from an EMBL/GenBank/DDBJ whole genome shotgun (WGS) entry which is preliminary data.</text>
</comment>
<evidence type="ECO:0000259" key="10">
    <source>
        <dbReference type="Pfam" id="PF05193"/>
    </source>
</evidence>
<dbReference type="Pfam" id="PF00675">
    <property type="entry name" value="Peptidase_M16"/>
    <property type="match status" value="1"/>
</dbReference>
<accession>A0A401XMJ8</accession>
<evidence type="ECO:0000256" key="4">
    <source>
        <dbReference type="ARBA" id="ARBA00022723"/>
    </source>
</evidence>
<keyword evidence="4" id="KW-0479">Metal-binding</keyword>
<keyword evidence="7" id="KW-0482">Metalloprotease</keyword>
<evidence type="ECO:0000256" key="8">
    <source>
        <dbReference type="RuleBase" id="RU004447"/>
    </source>
</evidence>
<feature type="domain" description="Peptidase M16 C-terminal" evidence="10">
    <location>
        <begin position="698"/>
        <end position="858"/>
    </location>
</feature>
<comment type="cofactor">
    <cofactor evidence="1">
        <name>Zn(2+)</name>
        <dbReference type="ChEBI" id="CHEBI:29105"/>
    </cofactor>
</comment>
<keyword evidence="5" id="KW-0378">Hydrolase</keyword>
<evidence type="ECO:0000256" key="7">
    <source>
        <dbReference type="ARBA" id="ARBA00023049"/>
    </source>
</evidence>
<comment type="similarity">
    <text evidence="2 8">Belongs to the peptidase M16 family.</text>
</comment>
<dbReference type="InterPro" id="IPR050626">
    <property type="entry name" value="Peptidase_M16"/>
</dbReference>
<dbReference type="InterPro" id="IPR011765">
    <property type="entry name" value="Pept_M16_N"/>
</dbReference>
<dbReference type="EMBL" id="BHZE01000019">
    <property type="protein sequence ID" value="GCD78237.1"/>
    <property type="molecule type" value="Genomic_DNA"/>
</dbReference>
<dbReference type="Gene3D" id="3.30.830.10">
    <property type="entry name" value="Metalloenzyme, LuxS/M16 peptidase-like"/>
    <property type="match status" value="4"/>
</dbReference>
<keyword evidence="6" id="KW-0862">Zinc</keyword>
<evidence type="ECO:0000313" key="12">
    <source>
        <dbReference type="Proteomes" id="UP000286715"/>
    </source>
</evidence>
<dbReference type="InterPro" id="IPR011249">
    <property type="entry name" value="Metalloenz_LuxS/M16"/>
</dbReference>
<evidence type="ECO:0000256" key="6">
    <source>
        <dbReference type="ARBA" id="ARBA00022833"/>
    </source>
</evidence>
<dbReference type="GO" id="GO:0046872">
    <property type="term" value="F:metal ion binding"/>
    <property type="evidence" value="ECO:0007669"/>
    <property type="project" value="UniProtKB-KW"/>
</dbReference>
<dbReference type="SUPFAM" id="SSF63411">
    <property type="entry name" value="LuxS/MPP-like metallohydrolase"/>
    <property type="match status" value="4"/>
</dbReference>
<evidence type="ECO:0000313" key="11">
    <source>
        <dbReference type="EMBL" id="GCD78237.1"/>
    </source>
</evidence>
<keyword evidence="3 11" id="KW-0645">Protease</keyword>
<dbReference type="InterPro" id="IPR007863">
    <property type="entry name" value="Peptidase_M16_C"/>
</dbReference>
<dbReference type="Proteomes" id="UP000286715">
    <property type="component" value="Unassembled WGS sequence"/>
</dbReference>
<dbReference type="Pfam" id="PF05193">
    <property type="entry name" value="Peptidase_M16_C"/>
    <property type="match status" value="2"/>
</dbReference>
<sequence>MRFTLSAFLCLFIGVLHAQKQKNSIELPPYVKSGKLRNGLSYLIMQNKTPENRAELRLVVRSGSLNEDDDQQGLAHFVEHMCFNGTRNFSKTSLVDFLESTGTRFGPDLNAYTSFDETVYILQVRTDTAGLLERGLLILEDWAGYVTFEPEEIDKERGVILSEWRTRTGGSERISKLTFPVVFKGSRYPERFPIGKTDVIQNAPYEAFTRYYRDWYRPDLMTVVVVGDVDVQKVEKIIRRRFSKLKRVKRPRPHYSQEVPLTPGARVTTATDPEIQTYNLSFRFMKPEIDYFADGGVEQNFLIGVANVLMGTRIQDFLANSQSKVINANAFIGNTLGTASALTFSVLPKNQQWYEASAQIFNIVKTAADHQANDAELEHVKRIYRQRLESAVKVKEKTPSSEWTANLVSHALRQSPFIDPEERLKRFDSWAQSLSAESIRKLIAHYFYSETWAATAVAPESDKEHVPNNAQLMSAVYYFLSNKTFPYIFTPPAPKLQVTSATYPDETITILPENRAGYKGFALANGIEFYIRRVPEEKDRIIIDGFLFGGNSPFADSLLPAANYLMQTVYESGVGQHDITELRKLLAGKRVNIYPYLSNYYHGINGFCSPDELETAFQLARLYLTETRIDEEALGRVKTREINLLKGLYNNPDTYFGRELNRILYNNNPRATTPTVEQVEKITIAAQRQLWQALFGAPARLRWIITGDVDEEKVKALAIKYLSDLNNKTSPVELVDRNLRISARDTLYELRKGENPRSQVRLVYHGKLDSPADEFQLKAAIEVLKIKLREELREEKSGVYGVSVFYNVNSPFNDEYTIVIAFNTEPARRKELTLAAKEVLARNAQQIDAETLRKVQELLRQDIEKGRTTAQFWHNLMQGYIKFSKPESSADIAYQRTQIDALTADQVSLWIMRYAGGRPIVLVLDPETASQ</sequence>
<dbReference type="RefSeq" id="WP_124398299.1">
    <property type="nucleotide sequence ID" value="NZ_BHZE01000019.1"/>
</dbReference>
<dbReference type="PANTHER" id="PTHR43690">
    <property type="entry name" value="NARDILYSIN"/>
    <property type="match status" value="1"/>
</dbReference>
<feature type="domain" description="Peptidase M16 N-terminal" evidence="9">
    <location>
        <begin position="44"/>
        <end position="163"/>
    </location>
</feature>
<feature type="domain" description="Peptidase M16 C-terminal" evidence="10">
    <location>
        <begin position="205"/>
        <end position="383"/>
    </location>
</feature>
<protein>
    <submittedName>
        <fullName evidence="11">Zinc protease</fullName>
    </submittedName>
</protein>
<dbReference type="GO" id="GO:0004222">
    <property type="term" value="F:metalloendopeptidase activity"/>
    <property type="evidence" value="ECO:0007669"/>
    <property type="project" value="InterPro"/>
</dbReference>
<reference evidence="11 12" key="1">
    <citation type="submission" date="2018-11" db="EMBL/GenBank/DDBJ databases">
        <title>Schleiferia aggregans sp. nov., a moderately thermophilic heterotrophic bacterium isolated from microbial mats at a terrestrial hot spring.</title>
        <authorList>
            <person name="Iino T."/>
            <person name="Ohkuma M."/>
            <person name="Haruta S."/>
        </authorList>
    </citation>
    <scope>NUCLEOTIDE SEQUENCE [LARGE SCALE GENOMIC DNA]</scope>
    <source>
        <strain evidence="11 12">LA</strain>
    </source>
</reference>
<dbReference type="AlphaFoldDB" id="A0A401XMJ8"/>
<organism evidence="11 12">
    <name type="scientific">Thermaurantimonas aggregans</name>
    <dbReference type="NCBI Taxonomy" id="2173829"/>
    <lineage>
        <taxon>Bacteria</taxon>
        <taxon>Pseudomonadati</taxon>
        <taxon>Bacteroidota</taxon>
        <taxon>Flavobacteriia</taxon>
        <taxon>Flavobacteriales</taxon>
        <taxon>Schleiferiaceae</taxon>
        <taxon>Thermaurantimonas</taxon>
    </lineage>
</organism>
<evidence type="ECO:0000256" key="2">
    <source>
        <dbReference type="ARBA" id="ARBA00007261"/>
    </source>
</evidence>
<dbReference type="GO" id="GO:0006508">
    <property type="term" value="P:proteolysis"/>
    <property type="evidence" value="ECO:0007669"/>
    <property type="project" value="UniProtKB-KW"/>
</dbReference>
<name>A0A401XMJ8_9FLAO</name>
<evidence type="ECO:0000256" key="1">
    <source>
        <dbReference type="ARBA" id="ARBA00001947"/>
    </source>
</evidence>
<dbReference type="OrthoDB" id="9811314at2"/>
<evidence type="ECO:0000256" key="3">
    <source>
        <dbReference type="ARBA" id="ARBA00022670"/>
    </source>
</evidence>